<keyword evidence="3" id="KW-0238">DNA-binding</keyword>
<keyword evidence="7" id="KW-1185">Reference proteome</keyword>
<dbReference type="InterPro" id="IPR050950">
    <property type="entry name" value="HTH-type_LysR_regulators"/>
</dbReference>
<dbReference type="PROSITE" id="PS50931">
    <property type="entry name" value="HTH_LYSR"/>
    <property type="match status" value="1"/>
</dbReference>
<evidence type="ECO:0000256" key="2">
    <source>
        <dbReference type="ARBA" id="ARBA00023015"/>
    </source>
</evidence>
<dbReference type="Gene3D" id="3.40.190.290">
    <property type="match status" value="1"/>
</dbReference>
<organism evidence="6 7">
    <name type="scientific">Ramlibacter henchirensis</name>
    <dbReference type="NCBI Taxonomy" id="204072"/>
    <lineage>
        <taxon>Bacteria</taxon>
        <taxon>Pseudomonadati</taxon>
        <taxon>Pseudomonadota</taxon>
        <taxon>Betaproteobacteria</taxon>
        <taxon>Burkholderiales</taxon>
        <taxon>Comamonadaceae</taxon>
        <taxon>Ramlibacter</taxon>
    </lineage>
</organism>
<dbReference type="EMBL" id="SMLM01000002">
    <property type="protein sequence ID" value="TFZ02672.1"/>
    <property type="molecule type" value="Genomic_DNA"/>
</dbReference>
<comment type="similarity">
    <text evidence="1">Belongs to the LysR transcriptional regulatory family.</text>
</comment>
<feature type="domain" description="HTH lysR-type" evidence="5">
    <location>
        <begin position="18"/>
        <end position="75"/>
    </location>
</feature>
<dbReference type="SUPFAM" id="SSF46785">
    <property type="entry name" value="Winged helix' DNA-binding domain"/>
    <property type="match status" value="1"/>
</dbReference>
<dbReference type="RefSeq" id="WP_135264197.1">
    <property type="nucleotide sequence ID" value="NZ_SMLM01000002.1"/>
</dbReference>
<evidence type="ECO:0000256" key="4">
    <source>
        <dbReference type="ARBA" id="ARBA00023163"/>
    </source>
</evidence>
<evidence type="ECO:0000256" key="1">
    <source>
        <dbReference type="ARBA" id="ARBA00009437"/>
    </source>
</evidence>
<dbReference type="PRINTS" id="PR00039">
    <property type="entry name" value="HTHLYSR"/>
</dbReference>
<dbReference type="InterPro" id="IPR005119">
    <property type="entry name" value="LysR_subst-bd"/>
</dbReference>
<sequence>MDRAPAAPPANLFRRLRIKSRQIMLLDALDEHRNLRRAAAAIHTTQPAATALLQQLEEGLGVPLFERHARGMEPTRYGEVMIRYARSVLHDFEHAGDEMAALVAGQAGLVRIGTVMGAMPVMLTGALARFKDGHPKVRVTLQVDTSDLLIPGLVRGDLDVVLGRLPDQFEGGAELEIESMEGEPMAVVARPGHPLFDRPKLKIADLVAQTWILHPTGSPMRRRIEQALQEASMAPPPDIVETSSILATTALLESTDMISVVPLDVAQHYANYGMLAILPVKLPIAMAKLGVLTRKQKELSPAVRAFLRTLKESILESRLGR</sequence>
<dbReference type="Pfam" id="PF03466">
    <property type="entry name" value="LysR_substrate"/>
    <property type="match status" value="1"/>
</dbReference>
<dbReference type="Gene3D" id="1.10.10.10">
    <property type="entry name" value="Winged helix-like DNA-binding domain superfamily/Winged helix DNA-binding domain"/>
    <property type="match status" value="1"/>
</dbReference>
<name>A0A4Z0BVD6_9BURK</name>
<dbReference type="InterPro" id="IPR036390">
    <property type="entry name" value="WH_DNA-bd_sf"/>
</dbReference>
<dbReference type="GO" id="GO:0003700">
    <property type="term" value="F:DNA-binding transcription factor activity"/>
    <property type="evidence" value="ECO:0007669"/>
    <property type="project" value="InterPro"/>
</dbReference>
<evidence type="ECO:0000256" key="3">
    <source>
        <dbReference type="ARBA" id="ARBA00023125"/>
    </source>
</evidence>
<dbReference type="OrthoDB" id="5914299at2"/>
<keyword evidence="4" id="KW-0804">Transcription</keyword>
<dbReference type="PANTHER" id="PTHR30419:SF8">
    <property type="entry name" value="NITROGEN ASSIMILATION TRANSCRIPTIONAL ACTIVATOR-RELATED"/>
    <property type="match status" value="1"/>
</dbReference>
<reference evidence="6 7" key="1">
    <citation type="submission" date="2019-03" db="EMBL/GenBank/DDBJ databases">
        <title>Ramlibacter henchirensis DSM 14656, whole genome shotgun sequence.</title>
        <authorList>
            <person name="Zhang X."/>
            <person name="Feng G."/>
            <person name="Zhu H."/>
        </authorList>
    </citation>
    <scope>NUCLEOTIDE SEQUENCE [LARGE SCALE GENOMIC DNA]</scope>
    <source>
        <strain evidence="6 7">DSM 14656</strain>
    </source>
</reference>
<dbReference type="Proteomes" id="UP000298180">
    <property type="component" value="Unassembled WGS sequence"/>
</dbReference>
<dbReference type="InterPro" id="IPR037405">
    <property type="entry name" value="GbpR_PBP2"/>
</dbReference>
<evidence type="ECO:0000313" key="6">
    <source>
        <dbReference type="EMBL" id="TFZ02672.1"/>
    </source>
</evidence>
<dbReference type="GO" id="GO:0003677">
    <property type="term" value="F:DNA binding"/>
    <property type="evidence" value="ECO:0007669"/>
    <property type="project" value="UniProtKB-KW"/>
</dbReference>
<keyword evidence="2" id="KW-0805">Transcription regulation</keyword>
<comment type="caution">
    <text evidence="6">The sequence shown here is derived from an EMBL/GenBank/DDBJ whole genome shotgun (WGS) entry which is preliminary data.</text>
</comment>
<protein>
    <submittedName>
        <fullName evidence="6">LysR family transcriptional regulator</fullName>
    </submittedName>
</protein>
<dbReference type="PANTHER" id="PTHR30419">
    <property type="entry name" value="HTH-TYPE TRANSCRIPTIONAL REGULATOR YBHD"/>
    <property type="match status" value="1"/>
</dbReference>
<accession>A0A4Z0BVD6</accession>
<dbReference type="AlphaFoldDB" id="A0A4Z0BVD6"/>
<dbReference type="InterPro" id="IPR036388">
    <property type="entry name" value="WH-like_DNA-bd_sf"/>
</dbReference>
<proteinExistence type="inferred from homology"/>
<gene>
    <name evidence="6" type="ORF">EZ313_15590</name>
</gene>
<evidence type="ECO:0000259" key="5">
    <source>
        <dbReference type="PROSITE" id="PS50931"/>
    </source>
</evidence>
<dbReference type="GO" id="GO:0005829">
    <property type="term" value="C:cytosol"/>
    <property type="evidence" value="ECO:0007669"/>
    <property type="project" value="TreeGrafter"/>
</dbReference>
<dbReference type="SUPFAM" id="SSF53850">
    <property type="entry name" value="Periplasmic binding protein-like II"/>
    <property type="match status" value="1"/>
</dbReference>
<evidence type="ECO:0000313" key="7">
    <source>
        <dbReference type="Proteomes" id="UP000298180"/>
    </source>
</evidence>
<dbReference type="Pfam" id="PF00126">
    <property type="entry name" value="HTH_1"/>
    <property type="match status" value="1"/>
</dbReference>
<dbReference type="CDD" id="cd08435">
    <property type="entry name" value="PBP2_GbpR"/>
    <property type="match status" value="1"/>
</dbReference>
<dbReference type="InterPro" id="IPR000847">
    <property type="entry name" value="LysR_HTH_N"/>
</dbReference>